<evidence type="ECO:0000313" key="3">
    <source>
        <dbReference type="Proteomes" id="UP000078237"/>
    </source>
</evidence>
<name>A0A175VW73_9PEZI</name>
<dbReference type="Pfam" id="PF22607">
    <property type="entry name" value="FAD_binding-like"/>
    <property type="match status" value="1"/>
</dbReference>
<dbReference type="PANTHER" id="PTHR47469">
    <property type="entry name" value="MONOOXYGENASE-LIKE"/>
    <property type="match status" value="1"/>
</dbReference>
<dbReference type="AlphaFoldDB" id="A0A175VW73"/>
<accession>A0A175VW73</accession>
<evidence type="ECO:0000313" key="2">
    <source>
        <dbReference type="EMBL" id="KXX75419.1"/>
    </source>
</evidence>
<dbReference type="InterPro" id="IPR053212">
    <property type="entry name" value="DHP_3-monooxygenase"/>
</dbReference>
<protein>
    <submittedName>
        <fullName evidence="2">Zeaxanthin epoxidase, chloroplastic</fullName>
    </submittedName>
</protein>
<dbReference type="PANTHER" id="PTHR47469:SF2">
    <property type="entry name" value="OS06G0597600 PROTEIN"/>
    <property type="match status" value="1"/>
</dbReference>
<reference evidence="2 3" key="1">
    <citation type="journal article" date="2016" name="Genome Announc.">
        <title>Genome Sequence of Madurella mycetomatis mm55, Isolated from a Human Mycetoma Case in Sudan.</title>
        <authorList>
            <person name="Smit S."/>
            <person name="Derks M.F."/>
            <person name="Bervoets S."/>
            <person name="Fahal A."/>
            <person name="van Leeuwen W."/>
            <person name="van Belkum A."/>
            <person name="van de Sande W.W."/>
        </authorList>
    </citation>
    <scope>NUCLEOTIDE SEQUENCE [LARGE SCALE GENOMIC DNA]</scope>
    <source>
        <strain evidence="3">mm55</strain>
    </source>
</reference>
<dbReference type="InterPro" id="IPR036188">
    <property type="entry name" value="FAD/NAD-bd_sf"/>
</dbReference>
<dbReference type="PRINTS" id="PR00420">
    <property type="entry name" value="RNGMNOXGNASE"/>
</dbReference>
<keyword evidence="3" id="KW-1185">Reference proteome</keyword>
<dbReference type="OrthoDB" id="16820at2759"/>
<feature type="domain" description="2,6-dihydroxypyridine 3-monooxygenase substrate binding" evidence="1">
    <location>
        <begin position="189"/>
        <end position="318"/>
    </location>
</feature>
<dbReference type="Proteomes" id="UP000078237">
    <property type="component" value="Unassembled WGS sequence"/>
</dbReference>
<dbReference type="InterPro" id="IPR054707">
    <property type="entry name" value="DhpH_subs-bd"/>
</dbReference>
<proteinExistence type="predicted"/>
<sequence length="421" mass="46968">MANVPKSVIVVGGSLAGLMHGLFLKRHGSNVVILEQDPSNVRSSHHAGIAFGPAVEEFLKKYDDTGLQNYTPSATTRIAYRKNQDLKRLNIVRHQSSWGLLYRILRANFDGLVSDAVQNPPPARPGDGSAEYRAGKRVTRLDYDNGTVVVTFVSQDGKEESLTTNFVIGADGVHSTVRTLLQAPTTKEYSGYVAWRGTVYEKDVSPELAKYFENYNAFNFLKNSYIICYVIPPDTPSFTPGTRLINWVWYYNLPPTSPELTAVLTDTANVLHGNTVPSGLVRPEIWQHHLATTLPQMAAPFAELIAATQHPFVTKVNDALCEVKPVFCDGKVVLVGDALAAFRPHFALATEQAARNALALGKVWRREMEIEEWGREVWIYGKRMWLASRVLGVFGVGRWWDFMKVLGAYVAFLVRLKLGRE</sequence>
<dbReference type="EMBL" id="LCTW02000272">
    <property type="protein sequence ID" value="KXX75419.1"/>
    <property type="molecule type" value="Genomic_DNA"/>
</dbReference>
<dbReference type="STRING" id="100816.A0A175VW73"/>
<dbReference type="SUPFAM" id="SSF54373">
    <property type="entry name" value="FAD-linked reductases, C-terminal domain"/>
    <property type="match status" value="1"/>
</dbReference>
<gene>
    <name evidence="2" type="ORF">MMYC01_207008</name>
</gene>
<comment type="caution">
    <text evidence="2">The sequence shown here is derived from an EMBL/GenBank/DDBJ whole genome shotgun (WGS) entry which is preliminary data.</text>
</comment>
<dbReference type="Gene3D" id="3.30.9.60">
    <property type="match status" value="1"/>
</dbReference>
<evidence type="ECO:0000259" key="1">
    <source>
        <dbReference type="Pfam" id="PF22607"/>
    </source>
</evidence>
<organism evidence="2 3">
    <name type="scientific">Madurella mycetomatis</name>
    <dbReference type="NCBI Taxonomy" id="100816"/>
    <lineage>
        <taxon>Eukaryota</taxon>
        <taxon>Fungi</taxon>
        <taxon>Dikarya</taxon>
        <taxon>Ascomycota</taxon>
        <taxon>Pezizomycotina</taxon>
        <taxon>Sordariomycetes</taxon>
        <taxon>Sordariomycetidae</taxon>
        <taxon>Sordariales</taxon>
        <taxon>Sordariales incertae sedis</taxon>
        <taxon>Madurella</taxon>
    </lineage>
</organism>
<dbReference type="SUPFAM" id="SSF51905">
    <property type="entry name" value="FAD/NAD(P)-binding domain"/>
    <property type="match status" value="1"/>
</dbReference>
<dbReference type="VEuPathDB" id="FungiDB:MMYC01_207008"/>